<evidence type="ECO:0000313" key="2">
    <source>
        <dbReference type="Proteomes" id="UP000593567"/>
    </source>
</evidence>
<dbReference type="EMBL" id="VXIV02000579">
    <property type="protein sequence ID" value="KAF6037400.1"/>
    <property type="molecule type" value="Genomic_DNA"/>
</dbReference>
<keyword evidence="2" id="KW-1185">Reference proteome</keyword>
<protein>
    <submittedName>
        <fullName evidence="1">Uncharacterized protein</fullName>
    </submittedName>
</protein>
<organism evidence="1 2">
    <name type="scientific">Bugula neritina</name>
    <name type="common">Brown bryozoan</name>
    <name type="synonym">Sertularia neritina</name>
    <dbReference type="NCBI Taxonomy" id="10212"/>
    <lineage>
        <taxon>Eukaryota</taxon>
        <taxon>Metazoa</taxon>
        <taxon>Spiralia</taxon>
        <taxon>Lophotrochozoa</taxon>
        <taxon>Bryozoa</taxon>
        <taxon>Gymnolaemata</taxon>
        <taxon>Cheilostomatida</taxon>
        <taxon>Flustrina</taxon>
        <taxon>Buguloidea</taxon>
        <taxon>Bugulidae</taxon>
        <taxon>Bugula</taxon>
    </lineage>
</organism>
<proteinExistence type="predicted"/>
<dbReference type="AlphaFoldDB" id="A0A7J7KFI0"/>
<sequence>MWNLYALKFHNNISKILTSFKLADIRKIKTLLFCKKIHLATIFETKFKQFILSLVYYSVCIETYQHWSIETNSYLCLISIVGHPAIAVEDGKFPVASSARRCLSPKPAS</sequence>
<accession>A0A7J7KFI0</accession>
<reference evidence="1" key="1">
    <citation type="submission" date="2020-06" db="EMBL/GenBank/DDBJ databases">
        <title>Draft genome of Bugula neritina, a colonial animal packing powerful symbionts and potential medicines.</title>
        <authorList>
            <person name="Rayko M."/>
        </authorList>
    </citation>
    <scope>NUCLEOTIDE SEQUENCE [LARGE SCALE GENOMIC DNA]</scope>
    <source>
        <strain evidence="1">Kwan_BN1</strain>
    </source>
</reference>
<comment type="caution">
    <text evidence="1">The sequence shown here is derived from an EMBL/GenBank/DDBJ whole genome shotgun (WGS) entry which is preliminary data.</text>
</comment>
<name>A0A7J7KFI0_BUGNE</name>
<evidence type="ECO:0000313" key="1">
    <source>
        <dbReference type="EMBL" id="KAF6037400.1"/>
    </source>
</evidence>
<dbReference type="Proteomes" id="UP000593567">
    <property type="component" value="Unassembled WGS sequence"/>
</dbReference>
<gene>
    <name evidence="1" type="ORF">EB796_004293</name>
</gene>